<dbReference type="GO" id="GO:0005789">
    <property type="term" value="C:endoplasmic reticulum membrane"/>
    <property type="evidence" value="ECO:0007669"/>
    <property type="project" value="InterPro"/>
</dbReference>
<dbReference type="Proteomes" id="UP000314980">
    <property type="component" value="Unassembled WGS sequence"/>
</dbReference>
<reference evidence="3" key="1">
    <citation type="submission" date="2015-09" db="EMBL/GenBank/DDBJ databases">
        <authorList>
            <person name="Sai Rama Sridatta P."/>
        </authorList>
    </citation>
    <scope>NUCLEOTIDE SEQUENCE [LARGE SCALE GENOMIC DNA]</scope>
</reference>
<dbReference type="PANTHER" id="PTHR13046:SF0">
    <property type="entry name" value="CAAX PRENYL PROTEASE 2"/>
    <property type="match status" value="1"/>
</dbReference>
<dbReference type="STRING" id="8187.ENSLCAP00010044040"/>
<feature type="transmembrane region" description="Helical" evidence="1">
    <location>
        <begin position="20"/>
        <end position="40"/>
    </location>
</feature>
<keyword evidence="3" id="KW-1185">Reference proteome</keyword>
<name>A0A4W6F0Y8_LATCA</name>
<keyword evidence="1" id="KW-0812">Transmembrane</keyword>
<dbReference type="InterPro" id="IPR039731">
    <property type="entry name" value="Rce1"/>
</dbReference>
<dbReference type="GO" id="GO:0071586">
    <property type="term" value="P:CAAX-box protein processing"/>
    <property type="evidence" value="ECO:0007669"/>
    <property type="project" value="InterPro"/>
</dbReference>
<dbReference type="Ensembl" id="ENSLCAT00010045137.1">
    <property type="protein sequence ID" value="ENSLCAP00010044040.1"/>
    <property type="gene ID" value="ENSLCAG00010020510.1"/>
</dbReference>
<organism evidence="2 3">
    <name type="scientific">Lates calcarifer</name>
    <name type="common">Barramundi</name>
    <name type="synonym">Holocentrus calcarifer</name>
    <dbReference type="NCBI Taxonomy" id="8187"/>
    <lineage>
        <taxon>Eukaryota</taxon>
        <taxon>Metazoa</taxon>
        <taxon>Chordata</taxon>
        <taxon>Craniata</taxon>
        <taxon>Vertebrata</taxon>
        <taxon>Euteleostomi</taxon>
        <taxon>Actinopterygii</taxon>
        <taxon>Neopterygii</taxon>
        <taxon>Teleostei</taxon>
        <taxon>Neoteleostei</taxon>
        <taxon>Acanthomorphata</taxon>
        <taxon>Carangaria</taxon>
        <taxon>Carangaria incertae sedis</taxon>
        <taxon>Centropomidae</taxon>
        <taxon>Lates</taxon>
    </lineage>
</organism>
<keyword evidence="1" id="KW-0472">Membrane</keyword>
<dbReference type="GO" id="GO:0004222">
    <property type="term" value="F:metalloendopeptidase activity"/>
    <property type="evidence" value="ECO:0007669"/>
    <property type="project" value="InterPro"/>
</dbReference>
<protein>
    <submittedName>
        <fullName evidence="2">Uncharacterized protein</fullName>
    </submittedName>
</protein>
<reference evidence="2" key="3">
    <citation type="submission" date="2025-09" db="UniProtKB">
        <authorList>
            <consortium name="Ensembl"/>
        </authorList>
    </citation>
    <scope>IDENTIFICATION</scope>
</reference>
<evidence type="ECO:0000313" key="3">
    <source>
        <dbReference type="Proteomes" id="UP000314980"/>
    </source>
</evidence>
<dbReference type="GeneTree" id="ENSGT00940000179094"/>
<reference evidence="2" key="2">
    <citation type="submission" date="2025-08" db="UniProtKB">
        <authorList>
            <consortium name="Ensembl"/>
        </authorList>
    </citation>
    <scope>IDENTIFICATION</scope>
</reference>
<dbReference type="InParanoid" id="A0A4W6F0Y8"/>
<keyword evidence="1" id="KW-1133">Transmembrane helix</keyword>
<dbReference type="PANTHER" id="PTHR13046">
    <property type="entry name" value="PROTEASE U48 CAAX PRENYL PROTEASE RCE1"/>
    <property type="match status" value="1"/>
</dbReference>
<proteinExistence type="predicted"/>
<sequence length="106" mass="11967">MLEPEHGLIRQVEHAHTRCWACVLSCLLLACTYVGSLYVWRSSLPRDHPSVIKHRCASVLLVSALSPAAVKAWIHWADIRVSTQEQKFSICLTVCRFTSPVSHLMI</sequence>
<dbReference type="AlphaFoldDB" id="A0A4W6F0Y8"/>
<evidence type="ECO:0000313" key="2">
    <source>
        <dbReference type="Ensembl" id="ENSLCAP00010044040.1"/>
    </source>
</evidence>
<evidence type="ECO:0000256" key="1">
    <source>
        <dbReference type="SAM" id="Phobius"/>
    </source>
</evidence>
<accession>A0A4W6F0Y8</accession>